<evidence type="ECO:0000313" key="3">
    <source>
        <dbReference type="Proteomes" id="UP001596481"/>
    </source>
</evidence>
<dbReference type="AlphaFoldDB" id="A0ABD5ZFW4"/>
<dbReference type="InterPro" id="IPR056613">
    <property type="entry name" value="DUF7287"/>
</dbReference>
<name>A0ABD5ZFW4_9EURY</name>
<protein>
    <submittedName>
        <fullName evidence="2">Uncharacterized protein</fullName>
    </submittedName>
</protein>
<dbReference type="Pfam" id="PF23958">
    <property type="entry name" value="DUF7287"/>
    <property type="match status" value="1"/>
</dbReference>
<keyword evidence="1" id="KW-0812">Transmembrane</keyword>
<dbReference type="RefSeq" id="WP_390223241.1">
    <property type="nucleotide sequence ID" value="NZ_JBHTAA010000005.1"/>
</dbReference>
<feature type="transmembrane region" description="Helical" evidence="1">
    <location>
        <begin position="28"/>
        <end position="50"/>
    </location>
</feature>
<accession>A0ABD5ZFW4</accession>
<evidence type="ECO:0000313" key="2">
    <source>
        <dbReference type="EMBL" id="MFC7203907.1"/>
    </source>
</evidence>
<dbReference type="EMBL" id="JBHTAA010000005">
    <property type="protein sequence ID" value="MFC7203907.1"/>
    <property type="molecule type" value="Genomic_DNA"/>
</dbReference>
<keyword evidence="1" id="KW-0472">Membrane</keyword>
<comment type="caution">
    <text evidence="2">The sequence shown here is derived from an EMBL/GenBank/DDBJ whole genome shotgun (WGS) entry which is preliminary data.</text>
</comment>
<reference evidence="2 3" key="1">
    <citation type="journal article" date="2019" name="Int. J. Syst. Evol. Microbiol.">
        <title>The Global Catalogue of Microorganisms (GCM) 10K type strain sequencing project: providing services to taxonomists for standard genome sequencing and annotation.</title>
        <authorList>
            <consortium name="The Broad Institute Genomics Platform"/>
            <consortium name="The Broad Institute Genome Sequencing Center for Infectious Disease"/>
            <person name="Wu L."/>
            <person name="Ma J."/>
        </authorList>
    </citation>
    <scope>NUCLEOTIDE SEQUENCE [LARGE SCALE GENOMIC DNA]</scope>
    <source>
        <strain evidence="2 3">DSM 29988</strain>
    </source>
</reference>
<keyword evidence="1" id="KW-1133">Transmembrane helix</keyword>
<keyword evidence="3" id="KW-1185">Reference proteome</keyword>
<organism evidence="2 3">
    <name type="scientific">Haloferax namakaokahaiae</name>
    <dbReference type="NCBI Taxonomy" id="1748331"/>
    <lineage>
        <taxon>Archaea</taxon>
        <taxon>Methanobacteriati</taxon>
        <taxon>Methanobacteriota</taxon>
        <taxon>Stenosarchaea group</taxon>
        <taxon>Halobacteria</taxon>
        <taxon>Halobacteriales</taxon>
        <taxon>Haloferacaceae</taxon>
        <taxon>Haloferax</taxon>
    </lineage>
</organism>
<dbReference type="Proteomes" id="UP001596481">
    <property type="component" value="Unassembled WGS sequence"/>
</dbReference>
<proteinExistence type="predicted"/>
<evidence type="ECO:0000256" key="1">
    <source>
        <dbReference type="SAM" id="Phobius"/>
    </source>
</evidence>
<sequence length="167" mass="18425">MSFNTNRVLRRVLPQNLGDERGQALQDYALGIGIFIVSVAIVLSFIPSILAPFNAPIDDSVTARADRSADRLTYSLSEERQPNILNTSDTEYLFENLGSSENLREYLGLSATTKINVTIHDPATDEIATVNSVRLAAGQPYGDTPIAASSRIVLIEDQPYRLTVRLW</sequence>
<gene>
    <name evidence="2" type="ORF">ACFQJC_10295</name>
</gene>